<name>A0A450ZIE5_9GAMM</name>
<evidence type="ECO:0000313" key="1">
    <source>
        <dbReference type="EMBL" id="VFK53593.1"/>
    </source>
</evidence>
<dbReference type="AlphaFoldDB" id="A0A450ZIE5"/>
<evidence type="ECO:0000313" key="2">
    <source>
        <dbReference type="EMBL" id="VFK54277.1"/>
    </source>
</evidence>
<proteinExistence type="predicted"/>
<reference evidence="1" key="1">
    <citation type="submission" date="2019-02" db="EMBL/GenBank/DDBJ databases">
        <authorList>
            <person name="Gruber-Vodicka R. H."/>
            <person name="Seah K. B. B."/>
        </authorList>
    </citation>
    <scope>NUCLEOTIDE SEQUENCE</scope>
    <source>
        <strain evidence="2">BECK_BY1</strain>
        <strain evidence="3">BECK_BY2</strain>
        <strain evidence="1">BECK_BY3</strain>
    </source>
</reference>
<sequence>MFARVYVCNLFKVSENKNFGESVYRGPCQPWREALTCSFPFSFANGWRFIKCLFRFTNITSPSPFPSVPVARSHFFEVRLECDVLRQGLCKARVEHDAKCHHRSSIQFGFLRQTHQELNLP</sequence>
<protein>
    <submittedName>
        <fullName evidence="1">Uncharacterized protein</fullName>
    </submittedName>
</protein>
<accession>A0A450ZIE5</accession>
<dbReference type="EMBL" id="CAADFV010000025">
    <property type="protein sequence ID" value="VFK55132.1"/>
    <property type="molecule type" value="Genomic_DNA"/>
</dbReference>
<dbReference type="EMBL" id="CAADFY010000025">
    <property type="protein sequence ID" value="VFK53593.1"/>
    <property type="molecule type" value="Genomic_DNA"/>
</dbReference>
<gene>
    <name evidence="2" type="ORF">BECKTUN1418D_GA0071000_102110</name>
    <name evidence="3" type="ORF">BECKTUN1418E_GA0071001_102510</name>
    <name evidence="1" type="ORF">BECKTUN1418F_GA0071002_102510</name>
</gene>
<organism evidence="1">
    <name type="scientific">Candidatus Kentrum sp. TUN</name>
    <dbReference type="NCBI Taxonomy" id="2126343"/>
    <lineage>
        <taxon>Bacteria</taxon>
        <taxon>Pseudomonadati</taxon>
        <taxon>Pseudomonadota</taxon>
        <taxon>Gammaproteobacteria</taxon>
        <taxon>Candidatus Kentrum</taxon>
    </lineage>
</organism>
<evidence type="ECO:0000313" key="3">
    <source>
        <dbReference type="EMBL" id="VFK55132.1"/>
    </source>
</evidence>
<dbReference type="EMBL" id="CAADFX010000021">
    <property type="protein sequence ID" value="VFK54277.1"/>
    <property type="molecule type" value="Genomic_DNA"/>
</dbReference>